<dbReference type="EMBL" id="MT482485">
    <property type="protein sequence ID" value="QKW94205.1"/>
    <property type="molecule type" value="Genomic_RNA"/>
</dbReference>
<dbReference type="SUPFAM" id="SSF88633">
    <property type="entry name" value="Positive stranded ssRNA viruses"/>
    <property type="match status" value="3"/>
</dbReference>
<name>A0A7D4XUC2_9VIRU</name>
<comment type="subcellular location">
    <subcellularLocation>
        <location evidence="1">Virion</location>
    </subcellularLocation>
</comment>
<dbReference type="Pfam" id="PF08762">
    <property type="entry name" value="CRPV_capsid"/>
    <property type="match status" value="1"/>
</dbReference>
<dbReference type="InterPro" id="IPR014872">
    <property type="entry name" value="Dicistrovirus_capsid-polyPr_C"/>
</dbReference>
<dbReference type="InterPro" id="IPR029053">
    <property type="entry name" value="Viral_coat"/>
</dbReference>
<sequence>MNVRWRHSKRISPPKYNENKLEDTTYQSQTIPNSVGGEVSGGVEFQDQIVSFSDDAVKIDEYLVSDKPQTFSEVRSAADSRTHTIIDFLERPRIVYRTPWPTTIEPNVNLIDLKLPDILLDKMNLNKLEGFASFSASVEIKIQINAQPFQAGLLILAACPPSELIGNRNSICKYSIDKALCLPHVLFDISKTSEISLTIPYVSPIQQYDLIRREFPWSDFFVKVYSKFVSNQTDSLDVLVWARFKDIKLGVPTAGEISSGLQLQAGEQGGPISNVVGTITDVVESVGGKVSSYLPSLKKFVKPGVQIGRGVQGLISALGFSKPQQLDQPCPLVLRPGASLANTDGLDTGVPMAARQSNSIEFMPAFAGSSADELSLDYVLRIPNYVDRFSYSTSDNDVILWSSVVSPVYNSIPFTDFDPDQVQPTNLKYISSFYSYWRGSLKYTFRFVKTNYHSGRVEFCFSPFTDKSNPTSLNSRSHFCYRVVGDLREQTEFTFLVPYVSTVDYKKVDLDLDPLDSKPVDISKMTGCVYVRALTPLQLSQALLPNSISCVVEVAAGPDFELAAPINSWYQPVGGAILSNTGESGLRVESGDTFGSTGTRDIRSSYIDNSFMPQSITGDQRMIAPQTSCAMQCIGEPATSLRELLKRPQLLFNWSAISFKNFYQLPLVKIDSNSKTLYFKINDSVTVDCSVTNLMRICSMYAFLRGGFNVKLWHHTNYKLPLACVRLFNMNSINDSAACPVSMEHIPSKSLSEFSLPYYGRCSYIPISDNYNASLENILPSWKFSTIDKEDCLMYVSAKDDLDLGYFLGPPRIARSAVVMQQWPN</sequence>
<evidence type="ECO:0000256" key="3">
    <source>
        <dbReference type="ARBA" id="ARBA00022844"/>
    </source>
</evidence>
<dbReference type="InterPro" id="IPR033703">
    <property type="entry name" value="Rhv-like"/>
</dbReference>
<protein>
    <submittedName>
        <fullName evidence="6">Structural polyprotein</fullName>
    </submittedName>
</protein>
<evidence type="ECO:0000259" key="4">
    <source>
        <dbReference type="Pfam" id="PF00073"/>
    </source>
</evidence>
<keyword evidence="3" id="KW-0946">Virion</keyword>
<organism evidence="6">
    <name type="scientific">PNG bee virus 3</name>
    <dbReference type="NCBI Taxonomy" id="2746875"/>
    <lineage>
        <taxon>Viruses</taxon>
        <taxon>Riboviria</taxon>
        <taxon>Orthornavirae</taxon>
        <taxon>Pisuviricota</taxon>
        <taxon>Pisoniviricetes</taxon>
        <taxon>Picornavirales</taxon>
        <taxon>Dicistroviridae</taxon>
    </lineage>
</organism>
<evidence type="ECO:0000313" key="6">
    <source>
        <dbReference type="EMBL" id="QKW94205.1"/>
    </source>
</evidence>
<evidence type="ECO:0000259" key="5">
    <source>
        <dbReference type="Pfam" id="PF08762"/>
    </source>
</evidence>
<feature type="domain" description="Picornavirus capsid" evidence="4">
    <location>
        <begin position="113"/>
        <end position="212"/>
    </location>
</feature>
<dbReference type="Pfam" id="PF00073">
    <property type="entry name" value="Rhv"/>
    <property type="match status" value="2"/>
</dbReference>
<dbReference type="InterPro" id="IPR001676">
    <property type="entry name" value="Picornavirus_capsid"/>
</dbReference>
<evidence type="ECO:0000256" key="2">
    <source>
        <dbReference type="ARBA" id="ARBA00022561"/>
    </source>
</evidence>
<feature type="domain" description="Picornavirus capsid" evidence="4">
    <location>
        <begin position="425"/>
        <end position="507"/>
    </location>
</feature>
<feature type="domain" description="Dicistrovirus capsid-polyprotein C-terminal" evidence="5">
    <location>
        <begin position="630"/>
        <end position="815"/>
    </location>
</feature>
<dbReference type="GO" id="GO:0019028">
    <property type="term" value="C:viral capsid"/>
    <property type="evidence" value="ECO:0007669"/>
    <property type="project" value="UniProtKB-KW"/>
</dbReference>
<dbReference type="CDD" id="cd00205">
    <property type="entry name" value="rhv_like"/>
    <property type="match status" value="2"/>
</dbReference>
<accession>A0A7D4XUC2</accession>
<reference evidence="6" key="1">
    <citation type="journal article" date="2020" name="Viruses">
        <title>Tolerance of Honey Bees to Varroa Mite in the Absence of Deformed Wing Virus.</title>
        <authorList>
            <person name="Roberts J.M.K."/>
            <person name="Simbiken N."/>
            <person name="Dale C."/>
            <person name="Armstrong J."/>
            <person name="Anderson D.L."/>
        </authorList>
    </citation>
    <scope>NUCLEOTIDE SEQUENCE</scope>
    <source>
        <strain evidence="6">PNGBV/3</strain>
    </source>
</reference>
<keyword evidence="2" id="KW-0167">Capsid protein</keyword>
<proteinExistence type="predicted"/>
<dbReference type="Gene3D" id="2.60.120.20">
    <property type="match status" value="3"/>
</dbReference>
<dbReference type="GO" id="GO:0005198">
    <property type="term" value="F:structural molecule activity"/>
    <property type="evidence" value="ECO:0007669"/>
    <property type="project" value="InterPro"/>
</dbReference>
<evidence type="ECO:0000256" key="1">
    <source>
        <dbReference type="ARBA" id="ARBA00004328"/>
    </source>
</evidence>